<name>A0A9P5LFX2_9HYPO</name>
<comment type="caution">
    <text evidence="4">The sequence shown here is derived from an EMBL/GenBank/DDBJ whole genome shotgun (WGS) entry which is preliminary data.</text>
</comment>
<protein>
    <submittedName>
        <fullName evidence="4">Uncharacterized protein</fullName>
    </submittedName>
</protein>
<feature type="domain" description="DUF7029" evidence="2">
    <location>
        <begin position="83"/>
        <end position="186"/>
    </location>
</feature>
<evidence type="ECO:0000313" key="4">
    <source>
        <dbReference type="EMBL" id="KAF7557252.1"/>
    </source>
</evidence>
<evidence type="ECO:0000259" key="3">
    <source>
        <dbReference type="Pfam" id="PF23865"/>
    </source>
</evidence>
<keyword evidence="1" id="KW-0732">Signal</keyword>
<dbReference type="AlphaFoldDB" id="A0A9P5LFX2"/>
<sequence>MFSKMFTPAVASLAGLSSLVGVATAHPFQGAESLMARDSAETVLAPMTNWGGIGADPNAELYDWDTFYWSNGNVVANLTCTGGEDHKMLNVARMGDEIQGLDCSNPGKLTMTFKDNAAKKSAKHDWKWLHAKKEHTMVLVVDGGECGGPDGRKQYAVSDVHYDGSDPIATLYSSPTTWEDLVDDYTLRVRSGAFDNDGQSLSKRIGGSGSVDIANDFSKNLFSQDFNGVTLSVDCAHCATTGSIDFDFEIGLFSGLTGSVTARNGLGASVGLGVTASGELTAPVDIASIRILNLPLTPISIAGIATFGPEINVDAKAGLSAISGQVSADFGVAMVIPDGTTLRIGGDSDAINPQFSKIGPTISASVQVTASLGPVITFDIAATVFGKGLVAGLGLAAPKLDATLTASASTAGGVCGINDAIAGVELDVNVGVELNLFGGFGSAADQPNAKTIFSTSTPIFDTCLVITTGSTQGAVNGNDGIRPKVGTVTYTDGSQADLFNSGANSDDTPINPLSDTQDIQSITIDGGVGLAECAISTSFIDTNIGCGPNFFLFVAAGTTADVPSDLAKSTLCMRCPNLV</sequence>
<feature type="signal peptide" evidence="1">
    <location>
        <begin position="1"/>
        <end position="25"/>
    </location>
</feature>
<feature type="domain" description="DUF7223" evidence="3">
    <location>
        <begin position="211"/>
        <end position="464"/>
    </location>
</feature>
<evidence type="ECO:0000256" key="1">
    <source>
        <dbReference type="SAM" id="SignalP"/>
    </source>
</evidence>
<accession>A0A9P5LFX2</accession>
<dbReference type="Pfam" id="PF23865">
    <property type="entry name" value="DUF7223"/>
    <property type="match status" value="1"/>
</dbReference>
<dbReference type="InterPro" id="IPR055647">
    <property type="entry name" value="DUF7223"/>
</dbReference>
<dbReference type="EMBL" id="JAANBB010000006">
    <property type="protein sequence ID" value="KAF7557252.1"/>
    <property type="molecule type" value="Genomic_DNA"/>
</dbReference>
<dbReference type="Pfam" id="PF22974">
    <property type="entry name" value="DUF7029"/>
    <property type="match status" value="1"/>
</dbReference>
<evidence type="ECO:0000313" key="5">
    <source>
        <dbReference type="Proteomes" id="UP000722485"/>
    </source>
</evidence>
<evidence type="ECO:0000259" key="2">
    <source>
        <dbReference type="Pfam" id="PF22974"/>
    </source>
</evidence>
<gene>
    <name evidence="4" type="ORF">G7Z17_g848</name>
</gene>
<feature type="chain" id="PRO_5040264587" evidence="1">
    <location>
        <begin position="26"/>
        <end position="579"/>
    </location>
</feature>
<dbReference type="InterPro" id="IPR054293">
    <property type="entry name" value="DUF7029"/>
</dbReference>
<keyword evidence="5" id="KW-1185">Reference proteome</keyword>
<organism evidence="4 5">
    <name type="scientific">Cylindrodendrum hubeiense</name>
    <dbReference type="NCBI Taxonomy" id="595255"/>
    <lineage>
        <taxon>Eukaryota</taxon>
        <taxon>Fungi</taxon>
        <taxon>Dikarya</taxon>
        <taxon>Ascomycota</taxon>
        <taxon>Pezizomycotina</taxon>
        <taxon>Sordariomycetes</taxon>
        <taxon>Hypocreomycetidae</taxon>
        <taxon>Hypocreales</taxon>
        <taxon>Nectriaceae</taxon>
        <taxon>Cylindrodendrum</taxon>
    </lineage>
</organism>
<dbReference type="OrthoDB" id="160645at2759"/>
<proteinExistence type="predicted"/>
<dbReference type="Proteomes" id="UP000722485">
    <property type="component" value="Unassembled WGS sequence"/>
</dbReference>
<reference evidence="4" key="1">
    <citation type="submission" date="2020-03" db="EMBL/GenBank/DDBJ databases">
        <title>Draft Genome Sequence of Cylindrodendrum hubeiense.</title>
        <authorList>
            <person name="Buettner E."/>
            <person name="Kellner H."/>
        </authorList>
    </citation>
    <scope>NUCLEOTIDE SEQUENCE</scope>
    <source>
        <strain evidence="4">IHI 201604</strain>
    </source>
</reference>